<proteinExistence type="predicted"/>
<sequence>MGTGWSQDEASQSQQLSPAEASNKAVVEKVTEAAPSGSKPMAKVEKSASFQAKSSADHNQEAKVVKEVKGTEKPTVTQVKQQQQTLQQLPHNYEAIVKDADTPINKSPEHLFKYWVDKKSNNCFMVYPRDLTITWAEDNRYWHWPSLEETSNVFIDAAELLNVCWLEVHGKIDSTKLSPGTLYEVVFIVMLKAAAYGWKVPVNVRLSLPDGNKQERKADLNKIPREQWTEIPVGEFRASTGLLGNIEFSLYEYEDGKWKSGLLIKGVAVRPKN</sequence>
<protein>
    <submittedName>
        <fullName evidence="2">Putative phloem protein</fullName>
    </submittedName>
</protein>
<dbReference type="PANTHER" id="PTHR48478">
    <property type="entry name" value="LECTIN-LIKE"/>
    <property type="match status" value="1"/>
</dbReference>
<feature type="compositionally biased region" description="Polar residues" evidence="1">
    <location>
        <begin position="1"/>
        <end position="17"/>
    </location>
</feature>
<dbReference type="Gramene" id="PRQ30006">
    <property type="protein sequence ID" value="PRQ30006"/>
    <property type="gene ID" value="RchiOBHm_Chr5g0019941"/>
</dbReference>
<evidence type="ECO:0000313" key="2">
    <source>
        <dbReference type="EMBL" id="PRQ30006.1"/>
    </source>
</evidence>
<organism evidence="2 3">
    <name type="scientific">Rosa chinensis</name>
    <name type="common">China rose</name>
    <dbReference type="NCBI Taxonomy" id="74649"/>
    <lineage>
        <taxon>Eukaryota</taxon>
        <taxon>Viridiplantae</taxon>
        <taxon>Streptophyta</taxon>
        <taxon>Embryophyta</taxon>
        <taxon>Tracheophyta</taxon>
        <taxon>Spermatophyta</taxon>
        <taxon>Magnoliopsida</taxon>
        <taxon>eudicotyledons</taxon>
        <taxon>Gunneridae</taxon>
        <taxon>Pentapetalae</taxon>
        <taxon>rosids</taxon>
        <taxon>fabids</taxon>
        <taxon>Rosales</taxon>
        <taxon>Rosaceae</taxon>
        <taxon>Rosoideae</taxon>
        <taxon>Rosoideae incertae sedis</taxon>
        <taxon>Rosa</taxon>
    </lineage>
</organism>
<evidence type="ECO:0000256" key="1">
    <source>
        <dbReference type="SAM" id="MobiDB-lite"/>
    </source>
</evidence>
<accession>A0A2P6Q747</accession>
<dbReference type="OMA" id="EHIPICE"/>
<dbReference type="PANTHER" id="PTHR48478:SF1">
    <property type="entry name" value="LECTIN-LIKE"/>
    <property type="match status" value="1"/>
</dbReference>
<feature type="region of interest" description="Disordered" evidence="1">
    <location>
        <begin position="1"/>
        <end position="60"/>
    </location>
</feature>
<dbReference type="InterPro" id="IPR052147">
    <property type="entry name" value="PP2-like/Lectin"/>
</dbReference>
<dbReference type="STRING" id="74649.A0A2P6Q747"/>
<dbReference type="Proteomes" id="UP000238479">
    <property type="component" value="Chromosome 5"/>
</dbReference>
<dbReference type="AlphaFoldDB" id="A0A2P6Q747"/>
<gene>
    <name evidence="2" type="ORF">RchiOBHm_Chr5g0019941</name>
</gene>
<name>A0A2P6Q747_ROSCH</name>
<evidence type="ECO:0000313" key="3">
    <source>
        <dbReference type="Proteomes" id="UP000238479"/>
    </source>
</evidence>
<dbReference type="InterPro" id="IPR025886">
    <property type="entry name" value="PP2-like"/>
</dbReference>
<dbReference type="EMBL" id="PDCK01000043">
    <property type="protein sequence ID" value="PRQ30006.1"/>
    <property type="molecule type" value="Genomic_DNA"/>
</dbReference>
<keyword evidence="3" id="KW-1185">Reference proteome</keyword>
<dbReference type="GO" id="GO:0030246">
    <property type="term" value="F:carbohydrate binding"/>
    <property type="evidence" value="ECO:0007669"/>
    <property type="project" value="InterPro"/>
</dbReference>
<dbReference type="Pfam" id="PF14299">
    <property type="entry name" value="PP2"/>
    <property type="match status" value="1"/>
</dbReference>
<reference evidence="2 3" key="1">
    <citation type="journal article" date="2018" name="Nat. Genet.">
        <title>The Rosa genome provides new insights in the design of modern roses.</title>
        <authorList>
            <person name="Bendahmane M."/>
        </authorList>
    </citation>
    <scope>NUCLEOTIDE SEQUENCE [LARGE SCALE GENOMIC DNA]</scope>
    <source>
        <strain evidence="3">cv. Old Blush</strain>
    </source>
</reference>
<comment type="caution">
    <text evidence="2">The sequence shown here is derived from an EMBL/GenBank/DDBJ whole genome shotgun (WGS) entry which is preliminary data.</text>
</comment>